<keyword evidence="2" id="KW-1185">Reference proteome</keyword>
<gene>
    <name evidence="1" type="ORF">SVUK_LOCUS18879</name>
</gene>
<dbReference type="AlphaFoldDB" id="A0A3P7JE18"/>
<reference evidence="1 2" key="1">
    <citation type="submission" date="2018-11" db="EMBL/GenBank/DDBJ databases">
        <authorList>
            <consortium name="Pathogen Informatics"/>
        </authorList>
    </citation>
    <scope>NUCLEOTIDE SEQUENCE [LARGE SCALE GENOMIC DNA]</scope>
</reference>
<dbReference type="EMBL" id="UYYB01125989">
    <property type="protein sequence ID" value="VDM83881.1"/>
    <property type="molecule type" value="Genomic_DNA"/>
</dbReference>
<dbReference type="Proteomes" id="UP000270094">
    <property type="component" value="Unassembled WGS sequence"/>
</dbReference>
<accession>A0A3P7JE18</accession>
<evidence type="ECO:0000313" key="2">
    <source>
        <dbReference type="Proteomes" id="UP000270094"/>
    </source>
</evidence>
<proteinExistence type="predicted"/>
<name>A0A3P7JE18_STRVU</name>
<sequence>MIVVLLLLLPAGSALCPDTVTCINRVKEVVAAPRK</sequence>
<protein>
    <submittedName>
        <fullName evidence="1">Uncharacterized protein</fullName>
    </submittedName>
</protein>
<evidence type="ECO:0000313" key="1">
    <source>
        <dbReference type="EMBL" id="VDM83881.1"/>
    </source>
</evidence>
<organism evidence="1 2">
    <name type="scientific">Strongylus vulgaris</name>
    <name type="common">Blood worm</name>
    <dbReference type="NCBI Taxonomy" id="40348"/>
    <lineage>
        <taxon>Eukaryota</taxon>
        <taxon>Metazoa</taxon>
        <taxon>Ecdysozoa</taxon>
        <taxon>Nematoda</taxon>
        <taxon>Chromadorea</taxon>
        <taxon>Rhabditida</taxon>
        <taxon>Rhabditina</taxon>
        <taxon>Rhabditomorpha</taxon>
        <taxon>Strongyloidea</taxon>
        <taxon>Strongylidae</taxon>
        <taxon>Strongylus</taxon>
    </lineage>
</organism>